<evidence type="ECO:0000256" key="1">
    <source>
        <dbReference type="SAM" id="MobiDB-lite"/>
    </source>
</evidence>
<organism evidence="2 3">
    <name type="scientific">Hericium alpestre</name>
    <dbReference type="NCBI Taxonomy" id="135208"/>
    <lineage>
        <taxon>Eukaryota</taxon>
        <taxon>Fungi</taxon>
        <taxon>Dikarya</taxon>
        <taxon>Basidiomycota</taxon>
        <taxon>Agaricomycotina</taxon>
        <taxon>Agaricomycetes</taxon>
        <taxon>Russulales</taxon>
        <taxon>Hericiaceae</taxon>
        <taxon>Hericium</taxon>
    </lineage>
</organism>
<accession>A0A4Y9ZH14</accession>
<evidence type="ECO:0000313" key="3">
    <source>
        <dbReference type="Proteomes" id="UP000298061"/>
    </source>
</evidence>
<dbReference type="EMBL" id="SFCI01003290">
    <property type="protein sequence ID" value="TFY73113.1"/>
    <property type="molecule type" value="Genomic_DNA"/>
</dbReference>
<proteinExistence type="predicted"/>
<protein>
    <submittedName>
        <fullName evidence="2">Uncharacterized protein</fullName>
    </submittedName>
</protein>
<keyword evidence="3" id="KW-1185">Reference proteome</keyword>
<reference evidence="2 3" key="1">
    <citation type="submission" date="2019-02" db="EMBL/GenBank/DDBJ databases">
        <title>Genome sequencing of the rare red list fungi Hericium alpestre (H. flagellum).</title>
        <authorList>
            <person name="Buettner E."/>
            <person name="Kellner H."/>
        </authorList>
    </citation>
    <scope>NUCLEOTIDE SEQUENCE [LARGE SCALE GENOMIC DNA]</scope>
    <source>
        <strain evidence="2 3">DSM 108284</strain>
    </source>
</reference>
<sequence length="67" mass="7482">MFLGPGEWPELDDEEGEEEDGDVMAAFFDGDDEPWEEWPPQEAPEEVEIFHGHGLGEAAQIFASLGF</sequence>
<feature type="region of interest" description="Disordered" evidence="1">
    <location>
        <begin position="1"/>
        <end position="21"/>
    </location>
</feature>
<feature type="compositionally biased region" description="Acidic residues" evidence="1">
    <location>
        <begin position="9"/>
        <end position="21"/>
    </location>
</feature>
<dbReference type="Proteomes" id="UP000298061">
    <property type="component" value="Unassembled WGS sequence"/>
</dbReference>
<dbReference type="AlphaFoldDB" id="A0A4Y9ZH14"/>
<evidence type="ECO:0000313" key="2">
    <source>
        <dbReference type="EMBL" id="TFY73113.1"/>
    </source>
</evidence>
<name>A0A4Y9ZH14_9AGAM</name>
<comment type="caution">
    <text evidence="2">The sequence shown here is derived from an EMBL/GenBank/DDBJ whole genome shotgun (WGS) entry which is preliminary data.</text>
</comment>
<gene>
    <name evidence="2" type="ORF">EWM64_g10899</name>
</gene>